<dbReference type="RefSeq" id="WP_210511279.1">
    <property type="nucleotide sequence ID" value="NZ_JAFIDN010000004.1"/>
</dbReference>
<evidence type="ECO:0000313" key="3">
    <source>
        <dbReference type="Proteomes" id="UP000673975"/>
    </source>
</evidence>
<name>A0A8J7RLL6_9BACT</name>
<reference evidence="2" key="1">
    <citation type="submission" date="2021-02" db="EMBL/GenBank/DDBJ databases">
        <title>Natronogracilivirga saccharolytica gen. nov. sp. nov. a new anaerobic, haloalkiliphilic carbohydrate-fermenting bacterium from soda lake and proposing of Cyclonatronumiaceae fam. nov. in the phylum Balneolaeota.</title>
        <authorList>
            <person name="Zhilina T.N."/>
            <person name="Sorokin D.Y."/>
            <person name="Zavarzina D.G."/>
            <person name="Toshchakov S.V."/>
            <person name="Kublanov I.V."/>
        </authorList>
    </citation>
    <scope>NUCLEOTIDE SEQUENCE</scope>
    <source>
        <strain evidence="2">Z-1702</strain>
    </source>
</reference>
<dbReference type="PANTHER" id="PTHR45947:SF3">
    <property type="entry name" value="SULFOQUINOVOSYL TRANSFERASE SQD2"/>
    <property type="match status" value="1"/>
</dbReference>
<protein>
    <submittedName>
        <fullName evidence="2">Glycosyltransferase family 4 protein</fullName>
    </submittedName>
</protein>
<keyword evidence="3" id="KW-1185">Reference proteome</keyword>
<dbReference type="Gene3D" id="3.40.50.2000">
    <property type="entry name" value="Glycogen Phosphorylase B"/>
    <property type="match status" value="1"/>
</dbReference>
<dbReference type="AlphaFoldDB" id="A0A8J7RLL6"/>
<dbReference type="InterPro" id="IPR050194">
    <property type="entry name" value="Glycosyltransferase_grp1"/>
</dbReference>
<dbReference type="Proteomes" id="UP000673975">
    <property type="component" value="Unassembled WGS sequence"/>
</dbReference>
<dbReference type="SUPFAM" id="SSF53756">
    <property type="entry name" value="UDP-Glycosyltransferase/glycogen phosphorylase"/>
    <property type="match status" value="1"/>
</dbReference>
<gene>
    <name evidence="2" type="ORF">NATSA_06870</name>
</gene>
<comment type="caution">
    <text evidence="2">The sequence shown here is derived from an EMBL/GenBank/DDBJ whole genome shotgun (WGS) entry which is preliminary data.</text>
</comment>
<feature type="domain" description="Glycosyl transferase family 1" evidence="1">
    <location>
        <begin position="237"/>
        <end position="331"/>
    </location>
</feature>
<dbReference type="PANTHER" id="PTHR45947">
    <property type="entry name" value="SULFOQUINOVOSYL TRANSFERASE SQD2"/>
    <property type="match status" value="1"/>
</dbReference>
<proteinExistence type="predicted"/>
<dbReference type="Pfam" id="PF00534">
    <property type="entry name" value="Glycos_transf_1"/>
    <property type="match status" value="1"/>
</dbReference>
<dbReference type="GO" id="GO:0016757">
    <property type="term" value="F:glycosyltransferase activity"/>
    <property type="evidence" value="ECO:0007669"/>
    <property type="project" value="InterPro"/>
</dbReference>
<accession>A0A8J7RLL6</accession>
<evidence type="ECO:0000313" key="2">
    <source>
        <dbReference type="EMBL" id="MBP3192378.1"/>
    </source>
</evidence>
<dbReference type="EMBL" id="JAFIDN010000004">
    <property type="protein sequence ID" value="MBP3192378.1"/>
    <property type="molecule type" value="Genomic_DNA"/>
</dbReference>
<evidence type="ECO:0000259" key="1">
    <source>
        <dbReference type="Pfam" id="PF00534"/>
    </source>
</evidence>
<organism evidence="2 3">
    <name type="scientific">Natronogracilivirga saccharolytica</name>
    <dbReference type="NCBI Taxonomy" id="2812953"/>
    <lineage>
        <taxon>Bacteria</taxon>
        <taxon>Pseudomonadati</taxon>
        <taxon>Balneolota</taxon>
        <taxon>Balneolia</taxon>
        <taxon>Balneolales</taxon>
        <taxon>Cyclonatronaceae</taxon>
        <taxon>Natronogracilivirga</taxon>
    </lineage>
</organism>
<dbReference type="InterPro" id="IPR001296">
    <property type="entry name" value="Glyco_trans_1"/>
</dbReference>
<sequence>MNIIYVQSQPLYRYFADNGEFLEFAERDKWMPALTVQRGYPSELWVVGKVREESQWQYDDLPPLPVKVFEADQRNGAPDTHTSAYMNKSAAESGADLFVINGLEGGAGIDLAKKVLIPRKIPFAVILENECYHSIVKHTCAVLYQAEWQRRQLTRRSLRFWRKVVDPDQLIHLPKSVDTRHFTHDADAEKEFAVIASGRLDTDTEGDYDALFELSKRLQVAFIGGGPLFERYRRKFPEITWYGKTAYEDLPGILNKGELFFHSCYRNSHPQSIAEAAACGVPPVAFADVVDEDILPDHIGLRVSNDNFLTEIDDLLDNPERMQKLSQAARRHATQRWHHESSVSAIREMIKIVRSSVPEHMSHKSHLR</sequence>